<dbReference type="InterPro" id="IPR003961">
    <property type="entry name" value="FN3_dom"/>
</dbReference>
<sequence length="555" mass="60178">MKSRNISTLFSLIFCVIGGLFLWACDPWELPGKKSKRECTPPSGNLAAQIQQRKVDFSIANSAGTIDQISWNFGNGSSTETTGTTASYTYPTSGTYTVTANLSNTCKQSITLTREIVVSDAVPPTVTLQPATDINPNTANIQMTVTANGNATITEYGITYSKTSNPPVARVDATIPISASVALNTSIPFSLTGLDANTVYYVRSYARNSAGIGYSSVVQNFRTGTKPAISITGNPTAGVSTAAVNFVLNNAGNPAAVTYGVLYSSTSSTPDMDNAGPGVTVSNPNVGANTAVNLTNLQPNTTYYCRPYAKLASGEIVYGDIVSFKTQIDTVADGLVAYLHFTNRSLVDATGNGNDAILVDNPGFTTDRRGNPNAAILLDGINDYFYMAENSTLRPDAFTISIWIRPSAINNVNNRMQIYNKSRWSDSNFEMYSSLVKINETGPGLTFMTNVKQNSNCEVAKGWQSFQFSNNPTLDQWHHLVLVYSGRTSKMYFDNALMDQNNNLPANNIDKCPGGELKFGAQIKDFPNYFKGAMDEIRIYRRALSDSEIQTLYNQ</sequence>
<dbReference type="SUPFAM" id="SSF49899">
    <property type="entry name" value="Concanavalin A-like lectins/glucanases"/>
    <property type="match status" value="1"/>
</dbReference>
<dbReference type="Proteomes" id="UP000474175">
    <property type="component" value="Unassembled WGS sequence"/>
</dbReference>
<dbReference type="SMART" id="SM00089">
    <property type="entry name" value="PKD"/>
    <property type="match status" value="1"/>
</dbReference>
<dbReference type="InterPro" id="IPR022409">
    <property type="entry name" value="PKD/Chitinase_dom"/>
</dbReference>
<dbReference type="InterPro" id="IPR013783">
    <property type="entry name" value="Ig-like_fold"/>
</dbReference>
<dbReference type="Pfam" id="PF00041">
    <property type="entry name" value="fn3"/>
    <property type="match status" value="1"/>
</dbReference>
<dbReference type="CDD" id="cd00063">
    <property type="entry name" value="FN3"/>
    <property type="match status" value="1"/>
</dbReference>
<dbReference type="InterPro" id="IPR035986">
    <property type="entry name" value="PKD_dom_sf"/>
</dbReference>
<feature type="domain" description="Fibronectin type-III" evidence="2">
    <location>
        <begin position="231"/>
        <end position="329"/>
    </location>
</feature>
<accession>A0A6L9LI32</accession>
<dbReference type="Gene3D" id="2.60.40.10">
    <property type="entry name" value="Immunoglobulins"/>
    <property type="match status" value="3"/>
</dbReference>
<keyword evidence="4" id="KW-1185">Reference proteome</keyword>
<dbReference type="RefSeq" id="WP_163954450.1">
    <property type="nucleotide sequence ID" value="NZ_JAAFZH010000016.1"/>
</dbReference>
<dbReference type="InterPro" id="IPR013320">
    <property type="entry name" value="ConA-like_dom_sf"/>
</dbReference>
<dbReference type="Pfam" id="PF13385">
    <property type="entry name" value="Laminin_G_3"/>
    <property type="match status" value="1"/>
</dbReference>
<evidence type="ECO:0000313" key="3">
    <source>
        <dbReference type="EMBL" id="NDU98318.1"/>
    </source>
</evidence>
<dbReference type="EMBL" id="JAAFZH010000016">
    <property type="protein sequence ID" value="NDU98318.1"/>
    <property type="molecule type" value="Genomic_DNA"/>
</dbReference>
<dbReference type="GO" id="GO:0004553">
    <property type="term" value="F:hydrolase activity, hydrolyzing O-glycosyl compounds"/>
    <property type="evidence" value="ECO:0007669"/>
    <property type="project" value="UniProtKB-ARBA"/>
</dbReference>
<reference evidence="3 4" key="1">
    <citation type="submission" date="2020-02" db="EMBL/GenBank/DDBJ databases">
        <title>Draft genome sequence of two Spirosoma agri KCTC 52727 and Spirosoma terrae KCTC 52035.</title>
        <authorList>
            <person name="Rojas J."/>
            <person name="Ambika Manirajan B."/>
            <person name="Suarez C."/>
            <person name="Ratering S."/>
            <person name="Schnell S."/>
        </authorList>
    </citation>
    <scope>NUCLEOTIDE SEQUENCE [LARGE SCALE GENOMIC DNA]</scope>
    <source>
        <strain evidence="3 4">KCTC 52035</strain>
    </source>
</reference>
<dbReference type="SMART" id="SM00060">
    <property type="entry name" value="FN3"/>
    <property type="match status" value="2"/>
</dbReference>
<evidence type="ECO:0000259" key="2">
    <source>
        <dbReference type="PROSITE" id="PS50853"/>
    </source>
</evidence>
<feature type="domain" description="Fibronectin type-III" evidence="2">
    <location>
        <begin position="124"/>
        <end position="228"/>
    </location>
</feature>
<dbReference type="SUPFAM" id="SSF49299">
    <property type="entry name" value="PKD domain"/>
    <property type="match status" value="1"/>
</dbReference>
<dbReference type="SUPFAM" id="SSF49265">
    <property type="entry name" value="Fibronectin type III"/>
    <property type="match status" value="1"/>
</dbReference>
<protein>
    <submittedName>
        <fullName evidence="3">PKD domain-containing protein</fullName>
    </submittedName>
</protein>
<dbReference type="PROSITE" id="PS50093">
    <property type="entry name" value="PKD"/>
    <property type="match status" value="1"/>
</dbReference>
<dbReference type="PROSITE" id="PS50853">
    <property type="entry name" value="FN3"/>
    <property type="match status" value="2"/>
</dbReference>
<proteinExistence type="predicted"/>
<name>A0A6L9LI32_9BACT</name>
<dbReference type="AlphaFoldDB" id="A0A6L9LI32"/>
<dbReference type="InterPro" id="IPR036116">
    <property type="entry name" value="FN3_sf"/>
</dbReference>
<dbReference type="Pfam" id="PF00801">
    <property type="entry name" value="PKD"/>
    <property type="match status" value="1"/>
</dbReference>
<feature type="domain" description="PKD" evidence="1">
    <location>
        <begin position="54"/>
        <end position="125"/>
    </location>
</feature>
<evidence type="ECO:0000313" key="4">
    <source>
        <dbReference type="Proteomes" id="UP000474175"/>
    </source>
</evidence>
<dbReference type="InterPro" id="IPR000601">
    <property type="entry name" value="PKD_dom"/>
</dbReference>
<dbReference type="GO" id="GO:0005975">
    <property type="term" value="P:carbohydrate metabolic process"/>
    <property type="evidence" value="ECO:0007669"/>
    <property type="project" value="UniProtKB-ARBA"/>
</dbReference>
<dbReference type="CDD" id="cd00146">
    <property type="entry name" value="PKD"/>
    <property type="match status" value="1"/>
</dbReference>
<organism evidence="3 4">
    <name type="scientific">Spirosoma terrae</name>
    <dbReference type="NCBI Taxonomy" id="1968276"/>
    <lineage>
        <taxon>Bacteria</taxon>
        <taxon>Pseudomonadati</taxon>
        <taxon>Bacteroidota</taxon>
        <taxon>Cytophagia</taxon>
        <taxon>Cytophagales</taxon>
        <taxon>Cytophagaceae</taxon>
        <taxon>Spirosoma</taxon>
    </lineage>
</organism>
<gene>
    <name evidence="3" type="ORF">GK108_25760</name>
</gene>
<comment type="caution">
    <text evidence="3">The sequence shown here is derived from an EMBL/GenBank/DDBJ whole genome shotgun (WGS) entry which is preliminary data.</text>
</comment>
<evidence type="ECO:0000259" key="1">
    <source>
        <dbReference type="PROSITE" id="PS50093"/>
    </source>
</evidence>
<dbReference type="Gene3D" id="2.60.120.200">
    <property type="match status" value="1"/>
</dbReference>